<protein>
    <submittedName>
        <fullName evidence="2">Uncharacterized protein</fullName>
    </submittedName>
</protein>
<dbReference type="AlphaFoldDB" id="A0A9J6G334"/>
<evidence type="ECO:0000313" key="3">
    <source>
        <dbReference type="Proteomes" id="UP000821853"/>
    </source>
</evidence>
<keyword evidence="3" id="KW-1185">Reference proteome</keyword>
<proteinExistence type="predicted"/>
<dbReference type="EMBL" id="JABSTR010000005">
    <property type="protein sequence ID" value="KAH9369693.1"/>
    <property type="molecule type" value="Genomic_DNA"/>
</dbReference>
<feature type="compositionally biased region" description="Basic and acidic residues" evidence="1">
    <location>
        <begin position="1"/>
        <end position="11"/>
    </location>
</feature>
<feature type="region of interest" description="Disordered" evidence="1">
    <location>
        <begin position="1"/>
        <end position="92"/>
    </location>
</feature>
<accession>A0A9J6G334</accession>
<gene>
    <name evidence="2" type="ORF">HPB48_007660</name>
</gene>
<name>A0A9J6G334_HAELO</name>
<organism evidence="2 3">
    <name type="scientific">Haemaphysalis longicornis</name>
    <name type="common">Bush tick</name>
    <dbReference type="NCBI Taxonomy" id="44386"/>
    <lineage>
        <taxon>Eukaryota</taxon>
        <taxon>Metazoa</taxon>
        <taxon>Ecdysozoa</taxon>
        <taxon>Arthropoda</taxon>
        <taxon>Chelicerata</taxon>
        <taxon>Arachnida</taxon>
        <taxon>Acari</taxon>
        <taxon>Parasitiformes</taxon>
        <taxon>Ixodida</taxon>
        <taxon>Ixodoidea</taxon>
        <taxon>Ixodidae</taxon>
        <taxon>Haemaphysalinae</taxon>
        <taxon>Haemaphysalis</taxon>
    </lineage>
</organism>
<sequence>MGQHCVGERRGQSGCTETNGSDPGVGPGSAPGPTKRIAFRLNSADRARPPRTHIATPRGPRAPDRSVPETGEPPPLFGLTAFKEMLPFRTPE</sequence>
<comment type="caution">
    <text evidence="2">The sequence shown here is derived from an EMBL/GenBank/DDBJ whole genome shotgun (WGS) entry which is preliminary data.</text>
</comment>
<dbReference type="Proteomes" id="UP000821853">
    <property type="component" value="Chromosome 3"/>
</dbReference>
<dbReference type="VEuPathDB" id="VectorBase:HLOH_061590"/>
<evidence type="ECO:0000313" key="2">
    <source>
        <dbReference type="EMBL" id="KAH9369693.1"/>
    </source>
</evidence>
<evidence type="ECO:0000256" key="1">
    <source>
        <dbReference type="SAM" id="MobiDB-lite"/>
    </source>
</evidence>
<reference evidence="2 3" key="1">
    <citation type="journal article" date="2020" name="Cell">
        <title>Large-Scale Comparative Analyses of Tick Genomes Elucidate Their Genetic Diversity and Vector Capacities.</title>
        <authorList>
            <consortium name="Tick Genome and Microbiome Consortium (TIGMIC)"/>
            <person name="Jia N."/>
            <person name="Wang J."/>
            <person name="Shi W."/>
            <person name="Du L."/>
            <person name="Sun Y."/>
            <person name="Zhan W."/>
            <person name="Jiang J.F."/>
            <person name="Wang Q."/>
            <person name="Zhang B."/>
            <person name="Ji P."/>
            <person name="Bell-Sakyi L."/>
            <person name="Cui X.M."/>
            <person name="Yuan T.T."/>
            <person name="Jiang B.G."/>
            <person name="Yang W.F."/>
            <person name="Lam T.T."/>
            <person name="Chang Q.C."/>
            <person name="Ding S.J."/>
            <person name="Wang X.J."/>
            <person name="Zhu J.G."/>
            <person name="Ruan X.D."/>
            <person name="Zhao L."/>
            <person name="Wei J.T."/>
            <person name="Ye R.Z."/>
            <person name="Que T.C."/>
            <person name="Du C.H."/>
            <person name="Zhou Y.H."/>
            <person name="Cheng J.X."/>
            <person name="Dai P.F."/>
            <person name="Guo W.B."/>
            <person name="Han X.H."/>
            <person name="Huang E.J."/>
            <person name="Li L.F."/>
            <person name="Wei W."/>
            <person name="Gao Y.C."/>
            <person name="Liu J.Z."/>
            <person name="Shao H.Z."/>
            <person name="Wang X."/>
            <person name="Wang C.C."/>
            <person name="Yang T.C."/>
            <person name="Huo Q.B."/>
            <person name="Li W."/>
            <person name="Chen H.Y."/>
            <person name="Chen S.E."/>
            <person name="Zhou L.G."/>
            <person name="Ni X.B."/>
            <person name="Tian J.H."/>
            <person name="Sheng Y."/>
            <person name="Liu T."/>
            <person name="Pan Y.S."/>
            <person name="Xia L.Y."/>
            <person name="Li J."/>
            <person name="Zhao F."/>
            <person name="Cao W.C."/>
        </authorList>
    </citation>
    <scope>NUCLEOTIDE SEQUENCE [LARGE SCALE GENOMIC DNA]</scope>
    <source>
        <strain evidence="2">HaeL-2018</strain>
    </source>
</reference>